<dbReference type="HAMAP" id="MF_00984">
    <property type="entry name" value="SSB"/>
    <property type="match status" value="1"/>
</dbReference>
<dbReference type="EMBL" id="JXRQ01000027">
    <property type="protein sequence ID" value="KIL44682.1"/>
    <property type="molecule type" value="Genomic_DNA"/>
</dbReference>
<proteinExistence type="inferred from homology"/>
<dbReference type="RefSeq" id="WP_052474290.1">
    <property type="nucleotide sequence ID" value="NZ_JXRQ01000027.1"/>
</dbReference>
<dbReference type="GO" id="GO:0006260">
    <property type="term" value="P:DNA replication"/>
    <property type="evidence" value="ECO:0007669"/>
    <property type="project" value="InterPro"/>
</dbReference>
<keyword evidence="6" id="KW-1185">Reference proteome</keyword>
<dbReference type="PANTHER" id="PTHR10302">
    <property type="entry name" value="SINGLE-STRANDED DNA-BINDING PROTEIN"/>
    <property type="match status" value="1"/>
</dbReference>
<dbReference type="Proteomes" id="UP000031950">
    <property type="component" value="Unassembled WGS sequence"/>
</dbReference>
<evidence type="ECO:0000256" key="4">
    <source>
        <dbReference type="SAM" id="MobiDB-lite"/>
    </source>
</evidence>
<dbReference type="NCBIfam" id="TIGR00621">
    <property type="entry name" value="ssb"/>
    <property type="match status" value="1"/>
</dbReference>
<dbReference type="PROSITE" id="PS50935">
    <property type="entry name" value="SSB"/>
    <property type="match status" value="1"/>
</dbReference>
<dbReference type="InterPro" id="IPR012340">
    <property type="entry name" value="NA-bd_OB-fold"/>
</dbReference>
<evidence type="ECO:0000256" key="1">
    <source>
        <dbReference type="ARBA" id="ARBA00023125"/>
    </source>
</evidence>
<dbReference type="InterPro" id="IPR011344">
    <property type="entry name" value="ssDNA-bd"/>
</dbReference>
<dbReference type="PANTHER" id="PTHR10302:SF27">
    <property type="entry name" value="SINGLE-STRANDED DNA-BINDING PROTEIN"/>
    <property type="match status" value="1"/>
</dbReference>
<protein>
    <recommendedName>
        <fullName evidence="2 3">Single-stranded DNA-binding protein</fullName>
        <shortName evidence="2">SSB</shortName>
    </recommendedName>
</protein>
<dbReference type="PIRSF" id="PIRSF002070">
    <property type="entry name" value="SSB"/>
    <property type="match status" value="1"/>
</dbReference>
<keyword evidence="1 2" id="KW-0238">DNA-binding</keyword>
<reference evidence="5 6" key="1">
    <citation type="submission" date="2015-01" db="EMBL/GenBank/DDBJ databases">
        <title>Genome sequence of Jeotgalibacillus alimentarius.</title>
        <authorList>
            <person name="Goh K.M."/>
            <person name="Chan K.-G."/>
            <person name="Yaakop A.S."/>
            <person name="Ee R."/>
            <person name="Gan H.M."/>
            <person name="Chan C.S."/>
        </authorList>
    </citation>
    <scope>NUCLEOTIDE SEQUENCE [LARGE SCALE GENOMIC DNA]</scope>
    <source>
        <strain evidence="5 6">YKJ-13</strain>
    </source>
</reference>
<comment type="subunit">
    <text evidence="2">Homotetramer.</text>
</comment>
<dbReference type="Gene3D" id="2.40.50.140">
    <property type="entry name" value="Nucleic acid-binding proteins"/>
    <property type="match status" value="1"/>
</dbReference>
<evidence type="ECO:0000313" key="5">
    <source>
        <dbReference type="EMBL" id="KIL44682.1"/>
    </source>
</evidence>
<evidence type="ECO:0000256" key="2">
    <source>
        <dbReference type="HAMAP-Rule" id="MF_00984"/>
    </source>
</evidence>
<dbReference type="CDD" id="cd04496">
    <property type="entry name" value="SSB_OBF"/>
    <property type="match status" value="1"/>
</dbReference>
<dbReference type="STRING" id="135826.KP77_29030"/>
<dbReference type="GO" id="GO:0003697">
    <property type="term" value="F:single-stranded DNA binding"/>
    <property type="evidence" value="ECO:0007669"/>
    <property type="project" value="UniProtKB-UniRule"/>
</dbReference>
<dbReference type="AlphaFoldDB" id="A0A0C2V6U0"/>
<comment type="caution">
    <text evidence="2">Lacks conserved residue(s) required for the propagation of feature annotation.</text>
</comment>
<comment type="caution">
    <text evidence="5">The sequence shown here is derived from an EMBL/GenBank/DDBJ whole genome shotgun (WGS) entry which is preliminary data.</text>
</comment>
<organism evidence="5 6">
    <name type="scientific">Jeotgalibacillus alimentarius</name>
    <dbReference type="NCBI Taxonomy" id="135826"/>
    <lineage>
        <taxon>Bacteria</taxon>
        <taxon>Bacillati</taxon>
        <taxon>Bacillota</taxon>
        <taxon>Bacilli</taxon>
        <taxon>Bacillales</taxon>
        <taxon>Caryophanaceae</taxon>
        <taxon>Jeotgalibacillus</taxon>
    </lineage>
</organism>
<dbReference type="Pfam" id="PF00436">
    <property type="entry name" value="SSB"/>
    <property type="match status" value="1"/>
</dbReference>
<accession>A0A0C2V6U0</accession>
<evidence type="ECO:0000313" key="6">
    <source>
        <dbReference type="Proteomes" id="UP000031950"/>
    </source>
</evidence>
<feature type="region of interest" description="Disordered" evidence="4">
    <location>
        <begin position="104"/>
        <end position="135"/>
    </location>
</feature>
<gene>
    <name evidence="5" type="ORF">KP77_29030</name>
</gene>
<dbReference type="PATRIC" id="fig|135826.4.peg.2885"/>
<name>A0A0C2V6U0_9BACL</name>
<sequence length="135" mass="15380">MINQVTLVGRLTKDPELKEIAGNRQVLNVTIAVNRPFKNQAGEFEADFIRCTIWNRNAQNTHAYCEKGSLVGVVGSIQSRSYEREDGIRQYTTEVHVDNVRFMDRRKQSADPGPFEQPIPRNTAPPQDTHLETIK</sequence>
<dbReference type="OrthoDB" id="9809878at2"/>
<dbReference type="InterPro" id="IPR000424">
    <property type="entry name" value="Primosome_PriB/ssb"/>
</dbReference>
<dbReference type="SUPFAM" id="SSF50249">
    <property type="entry name" value="Nucleic acid-binding proteins"/>
    <property type="match status" value="1"/>
</dbReference>
<dbReference type="GO" id="GO:0009295">
    <property type="term" value="C:nucleoid"/>
    <property type="evidence" value="ECO:0007669"/>
    <property type="project" value="TreeGrafter"/>
</dbReference>
<evidence type="ECO:0000256" key="3">
    <source>
        <dbReference type="PIRNR" id="PIRNR002070"/>
    </source>
</evidence>